<evidence type="ECO:0000313" key="2">
    <source>
        <dbReference type="EMBL" id="MBA8802732.1"/>
    </source>
</evidence>
<evidence type="ECO:0000313" key="3">
    <source>
        <dbReference type="Proteomes" id="UP000580910"/>
    </source>
</evidence>
<proteinExistence type="predicted"/>
<dbReference type="Pfam" id="PF01590">
    <property type="entry name" value="GAF"/>
    <property type="match status" value="1"/>
</dbReference>
<evidence type="ECO:0000259" key="1">
    <source>
        <dbReference type="SMART" id="SM00065"/>
    </source>
</evidence>
<feature type="domain" description="GAF" evidence="1">
    <location>
        <begin position="2"/>
        <end position="159"/>
    </location>
</feature>
<dbReference type="EMBL" id="JACGXA010000001">
    <property type="protein sequence ID" value="MBA8802732.1"/>
    <property type="molecule type" value="Genomic_DNA"/>
</dbReference>
<dbReference type="InterPro" id="IPR003018">
    <property type="entry name" value="GAF"/>
</dbReference>
<dbReference type="Proteomes" id="UP000580910">
    <property type="component" value="Unassembled WGS sequence"/>
</dbReference>
<dbReference type="InterPro" id="IPR029016">
    <property type="entry name" value="GAF-like_dom_sf"/>
</dbReference>
<dbReference type="SUPFAM" id="SSF55781">
    <property type="entry name" value="GAF domain-like"/>
    <property type="match status" value="1"/>
</dbReference>
<organism evidence="2 3">
    <name type="scientific">Nocardioides ginsengisegetis</name>
    <dbReference type="NCBI Taxonomy" id="661491"/>
    <lineage>
        <taxon>Bacteria</taxon>
        <taxon>Bacillati</taxon>
        <taxon>Actinomycetota</taxon>
        <taxon>Actinomycetes</taxon>
        <taxon>Propionibacteriales</taxon>
        <taxon>Nocardioidaceae</taxon>
        <taxon>Nocardioides</taxon>
    </lineage>
</organism>
<protein>
    <submittedName>
        <fullName evidence="2">Signal transduction protein with GAF and PtsI domain</fullName>
    </submittedName>
</protein>
<comment type="caution">
    <text evidence="2">The sequence shown here is derived from an EMBL/GenBank/DDBJ whole genome shotgun (WGS) entry which is preliminary data.</text>
</comment>
<name>A0A7W3IXY6_9ACTN</name>
<dbReference type="Gene3D" id="3.30.450.40">
    <property type="match status" value="1"/>
</dbReference>
<accession>A0A7W3IXY6</accession>
<dbReference type="AlphaFoldDB" id="A0A7W3IXY6"/>
<dbReference type="SMART" id="SM00065">
    <property type="entry name" value="GAF"/>
    <property type="match status" value="1"/>
</dbReference>
<dbReference type="RefSeq" id="WP_182537348.1">
    <property type="nucleotide sequence ID" value="NZ_JACGXA010000001.1"/>
</dbReference>
<reference evidence="2 3" key="1">
    <citation type="submission" date="2020-07" db="EMBL/GenBank/DDBJ databases">
        <title>Sequencing the genomes of 1000 actinobacteria strains.</title>
        <authorList>
            <person name="Klenk H.-P."/>
        </authorList>
    </citation>
    <scope>NUCLEOTIDE SEQUENCE [LARGE SCALE GENOMIC DNA]</scope>
    <source>
        <strain evidence="2 3">DSM 21349</strain>
    </source>
</reference>
<sequence>MTPNPEVERSLAAMRALFGAEACSCAVVDDSGESLTFVAADGQGAAEIVGVSLPIGRGIAGWAAMSGQPIAVRDVRTDSRFARDVAEATAYVPTSVLAAPLYGADGEVLGVVEVLDPTVDQASDWVLAVLGTLAVPIAALVAGGDRGDVGETRLLELGRSVLAAVETYGAPGRR</sequence>
<gene>
    <name evidence="2" type="ORF">FB382_001023</name>
</gene>
<keyword evidence="3" id="KW-1185">Reference proteome</keyword>